<feature type="domain" description="C-type lectin" evidence="14">
    <location>
        <begin position="966"/>
        <end position="1092"/>
    </location>
</feature>
<feature type="chain" id="PRO_5018329500" evidence="13">
    <location>
        <begin position="28"/>
        <end position="1749"/>
    </location>
</feature>
<feature type="transmembrane region" description="Helical" evidence="12">
    <location>
        <begin position="1698"/>
        <end position="1719"/>
    </location>
</feature>
<dbReference type="InterPro" id="IPR016187">
    <property type="entry name" value="CTDL_fold"/>
</dbReference>
<dbReference type="GO" id="GO:0006897">
    <property type="term" value="P:endocytosis"/>
    <property type="evidence" value="ECO:0007669"/>
    <property type="project" value="UniProtKB-KW"/>
</dbReference>
<dbReference type="InterPro" id="IPR036943">
    <property type="entry name" value="FN_type2_sf"/>
</dbReference>
<evidence type="ECO:0000256" key="5">
    <source>
        <dbReference type="ARBA" id="ARBA00022737"/>
    </source>
</evidence>
<evidence type="ECO:0000313" key="16">
    <source>
        <dbReference type="Ensembl" id="ENSCSEP00000001212.1"/>
    </source>
</evidence>
<dbReference type="PROSITE" id="PS51092">
    <property type="entry name" value="FN2_2"/>
    <property type="match status" value="1"/>
</dbReference>
<dbReference type="Pfam" id="PF00040">
    <property type="entry name" value="fn2"/>
    <property type="match status" value="1"/>
</dbReference>
<dbReference type="InterPro" id="IPR050111">
    <property type="entry name" value="C-type_lectin/snaclec_domain"/>
</dbReference>
<keyword evidence="17" id="KW-1185">Reference proteome</keyword>
<dbReference type="CDD" id="cd00037">
    <property type="entry name" value="CLECT"/>
    <property type="match status" value="10"/>
</dbReference>
<dbReference type="InterPro" id="IPR035992">
    <property type="entry name" value="Ricin_B-like_lectins"/>
</dbReference>
<keyword evidence="6 12" id="KW-1133">Transmembrane helix</keyword>
<evidence type="ECO:0000256" key="6">
    <source>
        <dbReference type="ARBA" id="ARBA00022989"/>
    </source>
</evidence>
<evidence type="ECO:0000256" key="10">
    <source>
        <dbReference type="ARBA" id="ARBA00023180"/>
    </source>
</evidence>
<accession>A0A3P8UFM2</accession>
<dbReference type="GO" id="GO:0016020">
    <property type="term" value="C:membrane"/>
    <property type="evidence" value="ECO:0007669"/>
    <property type="project" value="UniProtKB-SubCell"/>
</dbReference>
<dbReference type="FunFam" id="3.10.100.10:FF:000036">
    <property type="entry name" value="Lymphocyte antigen 75"/>
    <property type="match status" value="1"/>
</dbReference>
<keyword evidence="9" id="KW-0675">Receptor</keyword>
<dbReference type="PROSITE" id="PS50231">
    <property type="entry name" value="RICIN_B_LECTIN"/>
    <property type="match status" value="1"/>
</dbReference>
<dbReference type="CDD" id="cd00062">
    <property type="entry name" value="FN2"/>
    <property type="match status" value="1"/>
</dbReference>
<keyword evidence="4 13" id="KW-0732">Signal</keyword>
<dbReference type="STRING" id="244447.ENSCSEP00000001212"/>
<dbReference type="Ensembl" id="ENSCSET00000001241.1">
    <property type="protein sequence ID" value="ENSCSEP00000001212.1"/>
    <property type="gene ID" value="ENSCSEG00000000825.1"/>
</dbReference>
<dbReference type="InterPro" id="IPR016186">
    <property type="entry name" value="C-type_lectin-like/link_sf"/>
</dbReference>
<keyword evidence="8 11" id="KW-1015">Disulfide bond</keyword>
<evidence type="ECO:0000256" key="3">
    <source>
        <dbReference type="ARBA" id="ARBA00022692"/>
    </source>
</evidence>
<organism evidence="16 17">
    <name type="scientific">Cynoglossus semilaevis</name>
    <name type="common">Tongue sole</name>
    <dbReference type="NCBI Taxonomy" id="244447"/>
    <lineage>
        <taxon>Eukaryota</taxon>
        <taxon>Metazoa</taxon>
        <taxon>Chordata</taxon>
        <taxon>Craniata</taxon>
        <taxon>Vertebrata</taxon>
        <taxon>Euteleostomi</taxon>
        <taxon>Actinopterygii</taxon>
        <taxon>Neopterygii</taxon>
        <taxon>Teleostei</taxon>
        <taxon>Neoteleostei</taxon>
        <taxon>Acanthomorphata</taxon>
        <taxon>Carangaria</taxon>
        <taxon>Pleuronectiformes</taxon>
        <taxon>Pleuronectoidei</taxon>
        <taxon>Cynoglossidae</taxon>
        <taxon>Cynoglossinae</taxon>
        <taxon>Cynoglossus</taxon>
    </lineage>
</organism>
<keyword evidence="10" id="KW-0325">Glycoprotein</keyword>
<sequence length="1749" mass="197633">MPKLTVGTVRLVFLSFVLETVVLYGSCSPASNLHDVGDDAFTIQHLGTGQCLTMGTSKGLTLTTCDSKNITQLWKWGSRRRLFHLATASCLALDLHTKAVSLMDCNTNYLLWWGCVDGAVYTVYQMGLAVTDGKVGTKRDTNDTWVRGETQENICQKPYRVVHTVDGNSAGKPCDFPFKFNGSWHHGCLPDPDSPELTWCSTSSDYDQDRQKGNCLTPEEGCQTHFSGPEGEFCYEFVTNAEVSWQEALDSCRSQGADLFSLSGPNDLHSKTFLDGLGQMPERMWIGLHQLDTSQGWQWSDGSSLSFLRWEEGNDSSLLASDCGVLNSKQSFGSTACSEKLPYICKKRVHRPQAAETEPSIYRETVCSDGWVPWNGWCYMLVKDEPRNFMDAQQFCNKTAGSQEGFLASFHSLESKEMISTNFHSAGVYLDVWIGLIGINTNPTTVFKWINQAPVNFTYWGPNEPVQPSQDTSCVFYSGESHGWRVGNCSLRLPFMCQTKGNVSTTGTQTGCRSEDEGWRRHSNSCYQVNVKQVSFKDQCNVTIRNRFEQAFINRLLREHISKEPQYFWIGLQDIKNTGEYQWLSENGSSTDVAYTNWGQIEPQHNGGCVVISTARPLGKWEVKNCTVFKAGTICRTDLSPPPPPEPQPDPTVSCPGGWVSRENMKYCYKVFHDERLSRKRSWEEAERFCQALGGNLPSFAGIAEMKALHSIIRETISDNRYFWVGLNRRNPSDSSWEWSDGRPVSNAVLNSDFHEDDAYSRDCTAFKTMKNTLKHLFMFLQHDVSLPPFFATPFHCDARLEWVCQIARGKTPKTPEWYNPGGHHESSIFVDGSEFWFIREPKLSYEKAELFCNANGSKLAEPTGTTAAIKIFQYIKNISNDSKQNWWLDLSKPSRIFPMTYTQMVYYHSAFLGRCLSLTPESPFPISCQQRLPFVCERHNITQVERDPLEPRPEGLPCGNSSLSFRNKCYTIMTSLKPVSFKYANEEECQSVRGTLVTISDQVEQDFITTLLPGMRSMEKIWIGLKIRRNDPEWVDQSPVDYLNFNPLLMGMHKAIKVDKWDPEGMDLCAYLINNQNSAMLGTWDYTSCTQSQNLAICQHYADKVEEPHVDTQPFTADNHTVQLLVKNLTWYEASEECQNLNMDLVSVSDTLFQAMLSVRVSRARTPMWIGLFSEDGGGHYHWTDQSHIVFSRWSTDATSGSCVYLDTDGFWKATDCTEELGGAICHKPQKEIITTPEDVGVKCPHKTNGPNWIPFKNNCYSFQLIPARWEQYDQGNIQETCKTVHPDADILTIRNEEENEFIRQQLLPFQSLAKFIWLGMFKDNNDDQMKWFDGTNVQYSNWASGRPSINASFMAGLTTDGSWLLVSNKYLFSEFKQRTIVTCKLDKELKEQYNTSSLNLQRYGSLTYQVLTQKLNWYQALKEWGQRGGHVASIHDIQHNAHIKLIAKTDGFPLWIGLSNQDVTGTNYEWSDGTRFDYQTTISESEKTTSSDKPEAGCVLITPAGLWVKSSCRTVAEGAICYTTNISSASQRAKQQASLEANRCPQSSGVPSGMSKWVQHELHCYAFDMSFYNYSVYSREQASSICHNMDAALLSIQSQEENDFVTKYLSNYSLITGRVWLGVDVNAQGNPLTWNDGSALTFSKWKPGALNAGKVSSPQCAVMMTADDGIWNLVSCQSSFSRVVCKTKAKSSGTPVALGLFIIIIIALLLVVAFVVYKKKRTYFSSTVRYKRTFNDVDSTSIVADTD</sequence>
<feature type="signal peptide" evidence="13">
    <location>
        <begin position="1"/>
        <end position="27"/>
    </location>
</feature>
<keyword evidence="2" id="KW-0254">Endocytosis</keyword>
<dbReference type="SUPFAM" id="SSF50370">
    <property type="entry name" value="Ricin B-like lectins"/>
    <property type="match status" value="1"/>
</dbReference>
<dbReference type="Gene3D" id="3.10.100.10">
    <property type="entry name" value="Mannose-Binding Protein A, subunit A"/>
    <property type="match status" value="10"/>
</dbReference>
<keyword evidence="7 12" id="KW-0472">Membrane</keyword>
<feature type="domain" description="C-type lectin" evidence="14">
    <location>
        <begin position="1257"/>
        <end position="1365"/>
    </location>
</feature>
<feature type="domain" description="C-type lectin" evidence="14">
    <location>
        <begin position="230"/>
        <end position="346"/>
    </location>
</feature>
<keyword evidence="3 12" id="KW-0812">Transmembrane</keyword>
<feature type="domain" description="C-type lectin" evidence="14">
    <location>
        <begin position="374"/>
        <end position="498"/>
    </location>
</feature>
<dbReference type="PANTHER" id="PTHR22803">
    <property type="entry name" value="MANNOSE, PHOSPHOLIPASE, LECTIN RECEPTOR RELATED"/>
    <property type="match status" value="1"/>
</dbReference>
<dbReference type="FunFam" id="3.10.100.10:FF:000047">
    <property type="entry name" value="lymphocyte antigen 75"/>
    <property type="match status" value="1"/>
</dbReference>
<feature type="domain" description="C-type lectin" evidence="14">
    <location>
        <begin position="1405"/>
        <end position="1514"/>
    </location>
</feature>
<feature type="domain" description="C-type lectin" evidence="14">
    <location>
        <begin position="1562"/>
        <end position="1687"/>
    </location>
</feature>
<evidence type="ECO:0000256" key="1">
    <source>
        <dbReference type="ARBA" id="ARBA00004167"/>
    </source>
</evidence>
<reference evidence="16" key="3">
    <citation type="submission" date="2025-09" db="UniProtKB">
        <authorList>
            <consortium name="Ensembl"/>
        </authorList>
    </citation>
    <scope>IDENTIFICATION</scope>
</reference>
<evidence type="ECO:0000256" key="13">
    <source>
        <dbReference type="SAM" id="SignalP"/>
    </source>
</evidence>
<dbReference type="SUPFAM" id="SSF57440">
    <property type="entry name" value="Kringle-like"/>
    <property type="match status" value="1"/>
</dbReference>
<dbReference type="Gene3D" id="2.10.10.10">
    <property type="entry name" value="Fibronectin, type II, collagen-binding"/>
    <property type="match status" value="1"/>
</dbReference>
<evidence type="ECO:0000256" key="8">
    <source>
        <dbReference type="ARBA" id="ARBA00023157"/>
    </source>
</evidence>
<dbReference type="PROSITE" id="PS50041">
    <property type="entry name" value="C_TYPE_LECTIN_2"/>
    <property type="match status" value="9"/>
</dbReference>
<reference evidence="16 17" key="1">
    <citation type="journal article" date="2014" name="Nat. Genet.">
        <title>Whole-genome sequence of a flatfish provides insights into ZW sex chromosome evolution and adaptation to a benthic lifestyle.</title>
        <authorList>
            <person name="Chen S."/>
            <person name="Zhang G."/>
            <person name="Shao C."/>
            <person name="Huang Q."/>
            <person name="Liu G."/>
            <person name="Zhang P."/>
            <person name="Song W."/>
            <person name="An N."/>
            <person name="Chalopin D."/>
            <person name="Volff J.N."/>
            <person name="Hong Y."/>
            <person name="Li Q."/>
            <person name="Sha Z."/>
            <person name="Zhou H."/>
            <person name="Xie M."/>
            <person name="Yu Q."/>
            <person name="Liu Y."/>
            <person name="Xiang H."/>
            <person name="Wang N."/>
            <person name="Wu K."/>
            <person name="Yang C."/>
            <person name="Zhou Q."/>
            <person name="Liao X."/>
            <person name="Yang L."/>
            <person name="Hu Q."/>
            <person name="Zhang J."/>
            <person name="Meng L."/>
            <person name="Jin L."/>
            <person name="Tian Y."/>
            <person name="Lian J."/>
            <person name="Yang J."/>
            <person name="Miao G."/>
            <person name="Liu S."/>
            <person name="Liang Z."/>
            <person name="Yan F."/>
            <person name="Li Y."/>
            <person name="Sun B."/>
            <person name="Zhang H."/>
            <person name="Zhang J."/>
            <person name="Zhu Y."/>
            <person name="Du M."/>
            <person name="Zhao Y."/>
            <person name="Schartl M."/>
            <person name="Tang Q."/>
            <person name="Wang J."/>
        </authorList>
    </citation>
    <scope>NUCLEOTIDE SEQUENCE</scope>
</reference>
<dbReference type="InParanoid" id="A0A3P8UFM2"/>
<evidence type="ECO:0000256" key="11">
    <source>
        <dbReference type="PROSITE-ProRule" id="PRU00479"/>
    </source>
</evidence>
<evidence type="ECO:0000313" key="17">
    <source>
        <dbReference type="Proteomes" id="UP000265120"/>
    </source>
</evidence>
<feature type="domain" description="C-type lectin" evidence="14">
    <location>
        <begin position="664"/>
        <end position="806"/>
    </location>
</feature>
<evidence type="ECO:0000256" key="9">
    <source>
        <dbReference type="ARBA" id="ARBA00023170"/>
    </source>
</evidence>
<evidence type="ECO:0000259" key="15">
    <source>
        <dbReference type="PROSITE" id="PS51092"/>
    </source>
</evidence>
<dbReference type="SUPFAM" id="SSF56436">
    <property type="entry name" value="C-type lectin-like"/>
    <property type="match status" value="10"/>
</dbReference>
<proteinExistence type="predicted"/>
<feature type="domain" description="Fibronectin type-II" evidence="15">
    <location>
        <begin position="169"/>
        <end position="217"/>
    </location>
</feature>
<comment type="subcellular location">
    <subcellularLocation>
        <location evidence="1">Membrane</location>
        <topology evidence="1">Single-pass membrane protein</topology>
    </subcellularLocation>
</comment>
<reference evidence="16" key="2">
    <citation type="submission" date="2025-08" db="UniProtKB">
        <authorList>
            <consortium name="Ensembl"/>
        </authorList>
    </citation>
    <scope>IDENTIFICATION</scope>
</reference>
<evidence type="ECO:0000259" key="14">
    <source>
        <dbReference type="PROSITE" id="PS50041"/>
    </source>
</evidence>
<feature type="domain" description="C-type lectin" evidence="14">
    <location>
        <begin position="1131"/>
        <end position="1222"/>
    </location>
</feature>
<feature type="disulfide bond" evidence="11">
    <location>
        <begin position="188"/>
        <end position="215"/>
    </location>
</feature>
<dbReference type="InterPro" id="IPR001304">
    <property type="entry name" value="C-type_lectin-like"/>
</dbReference>
<evidence type="ECO:0000256" key="2">
    <source>
        <dbReference type="ARBA" id="ARBA00022583"/>
    </source>
</evidence>
<evidence type="ECO:0000256" key="7">
    <source>
        <dbReference type="ARBA" id="ARBA00023136"/>
    </source>
</evidence>
<protein>
    <submittedName>
        <fullName evidence="16">Lymphocyte antigen 75</fullName>
    </submittedName>
</protein>
<dbReference type="GeneTree" id="ENSGT01050000244842"/>
<feature type="domain" description="C-type lectin" evidence="14">
    <location>
        <begin position="519"/>
        <end position="626"/>
    </location>
</feature>
<keyword evidence="5" id="KW-0677">Repeat</keyword>
<dbReference type="InterPro" id="IPR000562">
    <property type="entry name" value="FN_type2_dom"/>
</dbReference>
<evidence type="ECO:0000256" key="4">
    <source>
        <dbReference type="ARBA" id="ARBA00022729"/>
    </source>
</evidence>
<evidence type="ECO:0000256" key="12">
    <source>
        <dbReference type="SAM" id="Phobius"/>
    </source>
</evidence>
<dbReference type="SMART" id="SM00034">
    <property type="entry name" value="CLECT"/>
    <property type="match status" value="10"/>
</dbReference>
<dbReference type="Proteomes" id="UP000265120">
    <property type="component" value="Chromosome 5"/>
</dbReference>
<name>A0A3P8UFM2_CYNSE</name>
<dbReference type="SMART" id="SM00059">
    <property type="entry name" value="FN2"/>
    <property type="match status" value="1"/>
</dbReference>
<dbReference type="InterPro" id="IPR013806">
    <property type="entry name" value="Kringle-like"/>
</dbReference>
<feature type="disulfide bond" evidence="11">
    <location>
        <begin position="174"/>
        <end position="200"/>
    </location>
</feature>
<dbReference type="SMART" id="SM00458">
    <property type="entry name" value="RICIN"/>
    <property type="match status" value="1"/>
</dbReference>
<dbReference type="Gene3D" id="2.80.10.50">
    <property type="match status" value="1"/>
</dbReference>
<dbReference type="Pfam" id="PF24562">
    <property type="entry name" value="CysR_MRC2_N"/>
    <property type="match status" value="1"/>
</dbReference>
<dbReference type="OMA" id="FWFVEEP"/>
<dbReference type="InterPro" id="IPR000772">
    <property type="entry name" value="Ricin_B_lectin"/>
</dbReference>
<dbReference type="Pfam" id="PF00059">
    <property type="entry name" value="Lectin_C"/>
    <property type="match status" value="9"/>
</dbReference>